<dbReference type="EMBL" id="LT629763">
    <property type="protein sequence ID" value="SDS32197.1"/>
    <property type="molecule type" value="Genomic_DNA"/>
</dbReference>
<dbReference type="AlphaFoldDB" id="A0A1H1R8U1"/>
<accession>A0A1H1R8U1</accession>
<reference evidence="3" key="1">
    <citation type="submission" date="2016-10" db="EMBL/GenBank/DDBJ databases">
        <authorList>
            <person name="Varghese N."/>
            <person name="Submissions S."/>
        </authorList>
    </citation>
    <scope>NUCLEOTIDE SEQUENCE [LARGE SCALE GENOMIC DNA]</scope>
    <source>
        <strain evidence="3">JCM 14963</strain>
    </source>
</reference>
<sequence>MSRRRVITSRQNQNGPHNAGRFAELDEREDHSHSMVAGGLLEMS</sequence>
<dbReference type="Proteomes" id="UP000243413">
    <property type="component" value="Chromosome I"/>
</dbReference>
<gene>
    <name evidence="2" type="ORF">SAMN05216271_1663</name>
</gene>
<organism evidence="2 3">
    <name type="scientific">Halopseudomonas sabulinigri</name>
    <dbReference type="NCBI Taxonomy" id="472181"/>
    <lineage>
        <taxon>Bacteria</taxon>
        <taxon>Pseudomonadati</taxon>
        <taxon>Pseudomonadota</taxon>
        <taxon>Gammaproteobacteria</taxon>
        <taxon>Pseudomonadales</taxon>
        <taxon>Pseudomonadaceae</taxon>
        <taxon>Halopseudomonas</taxon>
    </lineage>
</organism>
<evidence type="ECO:0000313" key="3">
    <source>
        <dbReference type="Proteomes" id="UP000243413"/>
    </source>
</evidence>
<evidence type="ECO:0000313" key="2">
    <source>
        <dbReference type="EMBL" id="SDS32197.1"/>
    </source>
</evidence>
<name>A0A1H1R8U1_9GAMM</name>
<feature type="region of interest" description="Disordered" evidence="1">
    <location>
        <begin position="1"/>
        <end position="44"/>
    </location>
</feature>
<feature type="compositionally biased region" description="Basic and acidic residues" evidence="1">
    <location>
        <begin position="23"/>
        <end position="33"/>
    </location>
</feature>
<protein>
    <submittedName>
        <fullName evidence="2">Uncharacterized protein</fullName>
    </submittedName>
</protein>
<evidence type="ECO:0000256" key="1">
    <source>
        <dbReference type="SAM" id="MobiDB-lite"/>
    </source>
</evidence>
<proteinExistence type="predicted"/>